<evidence type="ECO:0000313" key="8">
    <source>
        <dbReference type="Proteomes" id="UP000217199"/>
    </source>
</evidence>
<dbReference type="Pfam" id="PF04116">
    <property type="entry name" value="FA_hydroxylase"/>
    <property type="match status" value="1"/>
</dbReference>
<evidence type="ECO:0000256" key="5">
    <source>
        <dbReference type="SAM" id="Phobius"/>
    </source>
</evidence>
<organism evidence="7 8">
    <name type="scientific">Pyrrhoderma noxium</name>
    <dbReference type="NCBI Taxonomy" id="2282107"/>
    <lineage>
        <taxon>Eukaryota</taxon>
        <taxon>Fungi</taxon>
        <taxon>Dikarya</taxon>
        <taxon>Basidiomycota</taxon>
        <taxon>Agaricomycotina</taxon>
        <taxon>Agaricomycetes</taxon>
        <taxon>Hymenochaetales</taxon>
        <taxon>Hymenochaetaceae</taxon>
        <taxon>Pyrrhoderma</taxon>
    </lineage>
</organism>
<feature type="transmembrane region" description="Helical" evidence="5">
    <location>
        <begin position="179"/>
        <end position="199"/>
    </location>
</feature>
<feature type="transmembrane region" description="Helical" evidence="5">
    <location>
        <begin position="99"/>
        <end position="121"/>
    </location>
</feature>
<dbReference type="PANTHER" id="PTHR11863">
    <property type="entry name" value="STEROL DESATURASE"/>
    <property type="match status" value="1"/>
</dbReference>
<evidence type="ECO:0000256" key="1">
    <source>
        <dbReference type="ARBA" id="ARBA00004370"/>
    </source>
</evidence>
<dbReference type="EMBL" id="NBII01000008">
    <property type="protein sequence ID" value="PAV16279.1"/>
    <property type="molecule type" value="Genomic_DNA"/>
</dbReference>
<comment type="caution">
    <text evidence="7">The sequence shown here is derived from an EMBL/GenBank/DDBJ whole genome shotgun (WGS) entry which is preliminary data.</text>
</comment>
<dbReference type="InterPro" id="IPR006694">
    <property type="entry name" value="Fatty_acid_hydroxylase"/>
</dbReference>
<keyword evidence="2 5" id="KW-0812">Transmembrane</keyword>
<evidence type="ECO:0000313" key="7">
    <source>
        <dbReference type="EMBL" id="PAV16279.1"/>
    </source>
</evidence>
<dbReference type="InterPro" id="IPR050307">
    <property type="entry name" value="Sterol_Desaturase_Related"/>
</dbReference>
<gene>
    <name evidence="7" type="ORF">PNOK_0789900</name>
</gene>
<keyword evidence="4 5" id="KW-0472">Membrane</keyword>
<dbReference type="OrthoDB" id="6354873at2759"/>
<evidence type="ECO:0000256" key="2">
    <source>
        <dbReference type="ARBA" id="ARBA00022692"/>
    </source>
</evidence>
<name>A0A286U9P4_9AGAM</name>
<accession>A0A286U9P4</accession>
<evidence type="ECO:0000256" key="4">
    <source>
        <dbReference type="ARBA" id="ARBA00023136"/>
    </source>
</evidence>
<dbReference type="FunCoup" id="A0A286U9P4">
    <property type="interactions" value="119"/>
</dbReference>
<dbReference type="Proteomes" id="UP000217199">
    <property type="component" value="Unassembled WGS sequence"/>
</dbReference>
<comment type="subcellular location">
    <subcellularLocation>
        <location evidence="1">Membrane</location>
    </subcellularLocation>
</comment>
<reference evidence="7 8" key="1">
    <citation type="journal article" date="2017" name="Mol. Ecol.">
        <title>Comparative and population genomic landscape of Phellinus noxius: A hypervariable fungus causing root rot in trees.</title>
        <authorList>
            <person name="Chung C.L."/>
            <person name="Lee T.J."/>
            <person name="Akiba M."/>
            <person name="Lee H.H."/>
            <person name="Kuo T.H."/>
            <person name="Liu D."/>
            <person name="Ke H.M."/>
            <person name="Yokoi T."/>
            <person name="Roa M.B."/>
            <person name="Lu M.J."/>
            <person name="Chang Y.Y."/>
            <person name="Ann P.J."/>
            <person name="Tsai J.N."/>
            <person name="Chen C.Y."/>
            <person name="Tzean S.S."/>
            <person name="Ota Y."/>
            <person name="Hattori T."/>
            <person name="Sahashi N."/>
            <person name="Liou R.F."/>
            <person name="Kikuchi T."/>
            <person name="Tsai I.J."/>
        </authorList>
    </citation>
    <scope>NUCLEOTIDE SEQUENCE [LARGE SCALE GENOMIC DNA]</scope>
    <source>
        <strain evidence="7 8">FFPRI411160</strain>
    </source>
</reference>
<sequence>MDFFLELCDHYFLDAVWAKLVPISAFLSDSSINALNGTTPLKLSMTSSLGSQWSHFISSARLPHPQITAETVGRTLLEGSEVSAWPRDYIPRQLVSLTVLTYIGIHILYFLFASLSYYLIFNHDMMRHPRFLKNQVRLEIESSLRAFPGMIALTLPWFQAEVMGYSMLYNDVGKYGWGYMLFSTVWFLVFTDFCIYWIHRWLHIPWIYKRLHKPHHKWIVPTPFASHAFHPVDGYAQSVPYHLFIFIFPMQRHLYLGLFVAVNFWSIFIHDSDMITGHPLEKIINGPAHHTLHHIYFTVNYGQYFTWADRMGNSYRHPAKELDPLLEVQMADRKKLEEKSK</sequence>
<proteinExistence type="predicted"/>
<keyword evidence="8" id="KW-1185">Reference proteome</keyword>
<dbReference type="GO" id="GO:0005506">
    <property type="term" value="F:iron ion binding"/>
    <property type="evidence" value="ECO:0007669"/>
    <property type="project" value="InterPro"/>
</dbReference>
<evidence type="ECO:0000256" key="3">
    <source>
        <dbReference type="ARBA" id="ARBA00022989"/>
    </source>
</evidence>
<dbReference type="InParanoid" id="A0A286U9P4"/>
<dbReference type="GO" id="GO:0016491">
    <property type="term" value="F:oxidoreductase activity"/>
    <property type="evidence" value="ECO:0007669"/>
    <property type="project" value="InterPro"/>
</dbReference>
<evidence type="ECO:0000259" key="6">
    <source>
        <dbReference type="Pfam" id="PF04116"/>
    </source>
</evidence>
<feature type="transmembrane region" description="Helical" evidence="5">
    <location>
        <begin position="142"/>
        <end position="159"/>
    </location>
</feature>
<feature type="domain" description="Fatty acid hydroxylase" evidence="6">
    <location>
        <begin position="185"/>
        <end position="312"/>
    </location>
</feature>
<dbReference type="GO" id="GO:0008610">
    <property type="term" value="P:lipid biosynthetic process"/>
    <property type="evidence" value="ECO:0007669"/>
    <property type="project" value="InterPro"/>
</dbReference>
<protein>
    <submittedName>
        <fullName evidence="7">C5-sterol desaturase</fullName>
    </submittedName>
</protein>
<dbReference type="STRING" id="2282107.A0A286U9P4"/>
<keyword evidence="3 5" id="KW-1133">Transmembrane helix</keyword>
<dbReference type="AlphaFoldDB" id="A0A286U9P4"/>
<dbReference type="GO" id="GO:0016020">
    <property type="term" value="C:membrane"/>
    <property type="evidence" value="ECO:0007669"/>
    <property type="project" value="UniProtKB-SubCell"/>
</dbReference>